<dbReference type="SUPFAM" id="SSF141868">
    <property type="entry name" value="EAL domain-like"/>
    <property type="match status" value="1"/>
</dbReference>
<dbReference type="SMART" id="SM00091">
    <property type="entry name" value="PAS"/>
    <property type="match status" value="1"/>
</dbReference>
<dbReference type="InterPro" id="IPR001633">
    <property type="entry name" value="EAL_dom"/>
</dbReference>
<dbReference type="KEGG" id="psul:AU252_15690"/>
<dbReference type="InterPro" id="IPR013767">
    <property type="entry name" value="PAS_fold"/>
</dbReference>
<dbReference type="CDD" id="cd01948">
    <property type="entry name" value="EAL"/>
    <property type="match status" value="1"/>
</dbReference>
<dbReference type="Proteomes" id="UP000065151">
    <property type="component" value="Chromosome"/>
</dbReference>
<feature type="domain" description="PAS" evidence="1">
    <location>
        <begin position="37"/>
        <end position="107"/>
    </location>
</feature>
<sequence length="489" mass="52488">MAGLLGAIAGGLILLAAWTAVRGIRTQCRERDRSLAVSDLMETVWDTSQEWLWAVDGHGNFTFSSRASATFLGYEPAELIGRPISMVIDQDELAGARKAVAEVLGDHGSDWSGVTVSCRHRNGAPVWMEVSGRSRPTPDGLGPGFEGTSRPLPTHTVRALLKKRTMERIDSTVQGGMILTAFQPIYELTTGTMTGVEELARFPSDDGRSPDHWFNEATSVGLGGDLEFATLEAALRKTPKPPENLYVALNLSPDTCLDPRLPGLLKRSGLAFDRIVLELTERMAVDEYAPLLASLKPMRQRGLRIAVDDAGSGFASMRHVLQLRPDIIKLDRSLIAGLDGDQGQRALGAAMVEFAHQIGAQIVAEGIETQAELTAVTQLGMIPGRATSWADPPSTPPTGHCGNKRASETLTWFADVTLGLPRAKPLREYAGMGLILDLSPTASHAAPPGAPDISGSQVHQVRRIPAADLRARVTVIRRAANGPQWAGAV</sequence>
<gene>
    <name evidence="3" type="ORF">AU252_15690</name>
</gene>
<evidence type="ECO:0000313" key="3">
    <source>
        <dbReference type="EMBL" id="ALV42414.1"/>
    </source>
</evidence>
<dbReference type="SMART" id="SM00052">
    <property type="entry name" value="EAL"/>
    <property type="match status" value="1"/>
</dbReference>
<dbReference type="GO" id="GO:0071111">
    <property type="term" value="F:cyclic-guanylate-specific phosphodiesterase activity"/>
    <property type="evidence" value="ECO:0007669"/>
    <property type="project" value="InterPro"/>
</dbReference>
<dbReference type="STRING" id="121292.AU252_15690"/>
<dbReference type="PANTHER" id="PTHR33121">
    <property type="entry name" value="CYCLIC DI-GMP PHOSPHODIESTERASE PDEF"/>
    <property type="match status" value="1"/>
</dbReference>
<dbReference type="Gene3D" id="3.30.450.20">
    <property type="entry name" value="PAS domain"/>
    <property type="match status" value="1"/>
</dbReference>
<feature type="domain" description="EAL" evidence="2">
    <location>
        <begin position="162"/>
        <end position="406"/>
    </location>
</feature>
<dbReference type="CDD" id="cd00130">
    <property type="entry name" value="PAS"/>
    <property type="match status" value="1"/>
</dbReference>
<dbReference type="InterPro" id="IPR035919">
    <property type="entry name" value="EAL_sf"/>
</dbReference>
<dbReference type="GO" id="GO:0006355">
    <property type="term" value="P:regulation of DNA-templated transcription"/>
    <property type="evidence" value="ECO:0007669"/>
    <property type="project" value="InterPro"/>
</dbReference>
<proteinExistence type="predicted"/>
<organism evidence="3">
    <name type="scientific">Pseudarthrobacter sulfonivorans</name>
    <dbReference type="NCBI Taxonomy" id="121292"/>
    <lineage>
        <taxon>Bacteria</taxon>
        <taxon>Bacillati</taxon>
        <taxon>Actinomycetota</taxon>
        <taxon>Actinomycetes</taxon>
        <taxon>Micrococcales</taxon>
        <taxon>Micrococcaceae</taxon>
        <taxon>Pseudarthrobacter</taxon>
    </lineage>
</organism>
<dbReference type="AlphaFoldDB" id="A0A0U3Q6U3"/>
<accession>A0A0U3Q6U3</accession>
<dbReference type="RefSeq" id="WP_058931531.1">
    <property type="nucleotide sequence ID" value="NZ_CP013747.1"/>
</dbReference>
<dbReference type="NCBIfam" id="TIGR00229">
    <property type="entry name" value="sensory_box"/>
    <property type="match status" value="1"/>
</dbReference>
<dbReference type="InterPro" id="IPR000014">
    <property type="entry name" value="PAS"/>
</dbReference>
<dbReference type="Pfam" id="PF00989">
    <property type="entry name" value="PAS"/>
    <property type="match status" value="1"/>
</dbReference>
<dbReference type="PROSITE" id="PS50883">
    <property type="entry name" value="EAL"/>
    <property type="match status" value="1"/>
</dbReference>
<dbReference type="Pfam" id="PF00563">
    <property type="entry name" value="EAL"/>
    <property type="match status" value="1"/>
</dbReference>
<dbReference type="PANTHER" id="PTHR33121:SF76">
    <property type="entry name" value="SIGNALING PROTEIN"/>
    <property type="match status" value="1"/>
</dbReference>
<evidence type="ECO:0000259" key="1">
    <source>
        <dbReference type="PROSITE" id="PS50112"/>
    </source>
</evidence>
<protein>
    <recommendedName>
        <fullName evidence="5">Diguanylate cyclase</fullName>
    </recommendedName>
</protein>
<evidence type="ECO:0000259" key="2">
    <source>
        <dbReference type="PROSITE" id="PS50883"/>
    </source>
</evidence>
<dbReference type="PROSITE" id="PS50112">
    <property type="entry name" value="PAS"/>
    <property type="match status" value="1"/>
</dbReference>
<evidence type="ECO:0008006" key="5">
    <source>
        <dbReference type="Google" id="ProtNLM"/>
    </source>
</evidence>
<reference evidence="3 4" key="1">
    <citation type="submission" date="2015-12" db="EMBL/GenBank/DDBJ databases">
        <authorList>
            <person name="Shamseldin A."/>
            <person name="Moawad H."/>
            <person name="Abd El-Rahim W.M."/>
            <person name="Sadowsky M.J."/>
        </authorList>
    </citation>
    <scope>NUCLEOTIDE SEQUENCE [LARGE SCALE GENOMIC DNA]</scope>
    <source>
        <strain evidence="3 4">Ar51</strain>
    </source>
</reference>
<evidence type="ECO:0000313" key="4">
    <source>
        <dbReference type="Proteomes" id="UP000065151"/>
    </source>
</evidence>
<dbReference type="SUPFAM" id="SSF55785">
    <property type="entry name" value="PYP-like sensor domain (PAS domain)"/>
    <property type="match status" value="1"/>
</dbReference>
<dbReference type="Gene3D" id="3.20.20.450">
    <property type="entry name" value="EAL domain"/>
    <property type="match status" value="1"/>
</dbReference>
<dbReference type="InterPro" id="IPR050706">
    <property type="entry name" value="Cyclic-di-GMP_PDE-like"/>
</dbReference>
<dbReference type="EMBL" id="CP013747">
    <property type="protein sequence ID" value="ALV42414.1"/>
    <property type="molecule type" value="Genomic_DNA"/>
</dbReference>
<dbReference type="InterPro" id="IPR035965">
    <property type="entry name" value="PAS-like_dom_sf"/>
</dbReference>
<name>A0A0U3Q6U3_9MICC</name>